<dbReference type="RefSeq" id="WP_014948831.1">
    <property type="nucleotide sequence ID" value="NZ_CP014323.1"/>
</dbReference>
<feature type="chain" id="PRO_5007272415" description="DUF2846 domain-containing protein" evidence="1">
    <location>
        <begin position="18"/>
        <end position="164"/>
    </location>
</feature>
<evidence type="ECO:0000313" key="3">
    <source>
        <dbReference type="Proteomes" id="UP000063991"/>
    </source>
</evidence>
<reference evidence="2 3" key="1">
    <citation type="submission" date="2015-12" db="EMBL/GenBank/DDBJ databases">
        <authorList>
            <person name="Shamseldin A."/>
            <person name="Moawad H."/>
            <person name="Abd El-Rahim W.M."/>
            <person name="Sadowsky M.J."/>
        </authorList>
    </citation>
    <scope>NUCLEOTIDE SEQUENCE [LARGE SCALE GENOMIC DNA]</scope>
    <source>
        <strain evidence="2 3">D7</strain>
    </source>
</reference>
<dbReference type="Proteomes" id="UP000063991">
    <property type="component" value="Chromosome"/>
</dbReference>
<keyword evidence="1" id="KW-0732">Signal</keyword>
<protein>
    <recommendedName>
        <fullName evidence="4">DUF2846 domain-containing protein</fullName>
    </recommendedName>
</protein>
<gene>
    <name evidence="2" type="ORF">AVL55_06685</name>
</gene>
<organism evidence="2 3">
    <name type="scientific">Alteromonas macleodii</name>
    <name type="common">Pseudoalteromonas macleodii</name>
    <dbReference type="NCBI Taxonomy" id="28108"/>
    <lineage>
        <taxon>Bacteria</taxon>
        <taxon>Pseudomonadati</taxon>
        <taxon>Pseudomonadota</taxon>
        <taxon>Gammaproteobacteria</taxon>
        <taxon>Alteromonadales</taxon>
        <taxon>Alteromonadaceae</taxon>
        <taxon>Alteromonas/Salinimonas group</taxon>
        <taxon>Alteromonas</taxon>
    </lineage>
</organism>
<proteinExistence type="predicted"/>
<evidence type="ECO:0000313" key="2">
    <source>
        <dbReference type="EMBL" id="AMJ97877.1"/>
    </source>
</evidence>
<name>A0A126PXX5_ALTMA</name>
<dbReference type="EMBL" id="CP014323">
    <property type="protein sequence ID" value="AMJ97877.1"/>
    <property type="molecule type" value="Genomic_DNA"/>
</dbReference>
<evidence type="ECO:0008006" key="4">
    <source>
        <dbReference type="Google" id="ProtNLM"/>
    </source>
</evidence>
<sequence>MKLSSLILATSIAPLFACSSATDMVTQQAEVQPNEARIDFFANRGEAFDNKREYVKLMCFNQRPNGALVLRDVEPGEHVLFVQASVVNTDLPDGTTREAIVRLDVNLEGGKRYSLNQSRDHHDMKVWLQETDSGVPVSDIVTTRVEYPKSVGDLRLEQCKEGTV</sequence>
<dbReference type="AlphaFoldDB" id="A0A126PXX5"/>
<evidence type="ECO:0000256" key="1">
    <source>
        <dbReference type="SAM" id="SignalP"/>
    </source>
</evidence>
<dbReference type="OrthoDB" id="6310159at2"/>
<feature type="signal peptide" evidence="1">
    <location>
        <begin position="1"/>
        <end position="17"/>
    </location>
</feature>
<accession>A0A126PXX5</accession>